<organism evidence="1">
    <name type="scientific">Anguilla anguilla</name>
    <name type="common">European freshwater eel</name>
    <name type="synonym">Muraena anguilla</name>
    <dbReference type="NCBI Taxonomy" id="7936"/>
    <lineage>
        <taxon>Eukaryota</taxon>
        <taxon>Metazoa</taxon>
        <taxon>Chordata</taxon>
        <taxon>Craniata</taxon>
        <taxon>Vertebrata</taxon>
        <taxon>Euteleostomi</taxon>
        <taxon>Actinopterygii</taxon>
        <taxon>Neopterygii</taxon>
        <taxon>Teleostei</taxon>
        <taxon>Anguilliformes</taxon>
        <taxon>Anguillidae</taxon>
        <taxon>Anguilla</taxon>
    </lineage>
</organism>
<reference evidence="1" key="1">
    <citation type="submission" date="2014-11" db="EMBL/GenBank/DDBJ databases">
        <authorList>
            <person name="Amaro Gonzalez C."/>
        </authorList>
    </citation>
    <scope>NUCLEOTIDE SEQUENCE</scope>
</reference>
<reference evidence="1" key="2">
    <citation type="journal article" date="2015" name="Fish Shellfish Immunol.">
        <title>Early steps in the European eel (Anguilla anguilla)-Vibrio vulnificus interaction in the gills: Role of the RtxA13 toxin.</title>
        <authorList>
            <person name="Callol A."/>
            <person name="Pajuelo D."/>
            <person name="Ebbesson L."/>
            <person name="Teles M."/>
            <person name="MacKenzie S."/>
            <person name="Amaro C."/>
        </authorList>
    </citation>
    <scope>NUCLEOTIDE SEQUENCE</scope>
</reference>
<sequence length="22" mass="2640">MCYNIPCIVKKKERKLCTELLN</sequence>
<protein>
    <submittedName>
        <fullName evidence="1">Uncharacterized protein</fullName>
    </submittedName>
</protein>
<dbReference type="EMBL" id="GBXM01005228">
    <property type="protein sequence ID" value="JAI03350.1"/>
    <property type="molecule type" value="Transcribed_RNA"/>
</dbReference>
<proteinExistence type="predicted"/>
<accession>A0A0E9XL19</accession>
<dbReference type="AlphaFoldDB" id="A0A0E9XL19"/>
<evidence type="ECO:0000313" key="1">
    <source>
        <dbReference type="EMBL" id="JAI03350.1"/>
    </source>
</evidence>
<name>A0A0E9XL19_ANGAN</name>